<reference evidence="1" key="1">
    <citation type="submission" date="2021-02" db="EMBL/GenBank/DDBJ databases">
        <authorList>
            <person name="Han P."/>
        </authorList>
    </citation>
    <scope>NUCLEOTIDE SEQUENCE</scope>
    <source>
        <strain evidence="1">Nitrosomonas nitrosa 18-3D</strain>
    </source>
</reference>
<protein>
    <submittedName>
        <fullName evidence="1">Uncharacterized protein</fullName>
    </submittedName>
</protein>
<dbReference type="AlphaFoldDB" id="A0A8H9DB30"/>
<gene>
    <name evidence="1" type="ORF">NMYAN_40075</name>
</gene>
<organism evidence="1 2">
    <name type="scientific">Nitrosomonas nitrosa</name>
    <dbReference type="NCBI Taxonomy" id="52442"/>
    <lineage>
        <taxon>Bacteria</taxon>
        <taxon>Pseudomonadati</taxon>
        <taxon>Pseudomonadota</taxon>
        <taxon>Betaproteobacteria</taxon>
        <taxon>Nitrosomonadales</taxon>
        <taxon>Nitrosomonadaceae</taxon>
        <taxon>Nitrosomonas</taxon>
    </lineage>
</organism>
<dbReference type="EMBL" id="CAJNAP010000034">
    <property type="protein sequence ID" value="CAE6512167.1"/>
    <property type="molecule type" value="Genomic_DNA"/>
</dbReference>
<accession>A0A8H9DB30</accession>
<proteinExistence type="predicted"/>
<sequence length="49" mass="5703">MASIVTIFITLGHLKYALFQQIPQGMSDIARITWVEIRRQSDDLSRLIR</sequence>
<name>A0A8H9DB30_9PROT</name>
<dbReference type="Proteomes" id="UP000601736">
    <property type="component" value="Unassembled WGS sequence"/>
</dbReference>
<evidence type="ECO:0000313" key="2">
    <source>
        <dbReference type="Proteomes" id="UP000601736"/>
    </source>
</evidence>
<evidence type="ECO:0000313" key="1">
    <source>
        <dbReference type="EMBL" id="CAE6512167.1"/>
    </source>
</evidence>
<comment type="caution">
    <text evidence="1">The sequence shown here is derived from an EMBL/GenBank/DDBJ whole genome shotgun (WGS) entry which is preliminary data.</text>
</comment>